<dbReference type="GO" id="GO:0005886">
    <property type="term" value="C:plasma membrane"/>
    <property type="evidence" value="ECO:0007669"/>
    <property type="project" value="UniProtKB-SubCell"/>
</dbReference>
<evidence type="ECO:0000313" key="11">
    <source>
        <dbReference type="Proteomes" id="UP001385951"/>
    </source>
</evidence>
<feature type="compositionally biased region" description="Polar residues" evidence="8">
    <location>
        <begin position="49"/>
        <end position="58"/>
    </location>
</feature>
<dbReference type="GO" id="GO:0000287">
    <property type="term" value="F:magnesium ion binding"/>
    <property type="evidence" value="ECO:0007669"/>
    <property type="project" value="TreeGrafter"/>
</dbReference>
<sequence>MPRENSFSDSDGRSLTPDLEDELGFSPSSPVGGNFPVHTEHNGRPTLEQLDNTFSAPSLLQEPVSPRSMKSSKKSFARSRSPNGRPGPAPPAASEPPLRPSFITPGDRFRASVRKVMAMRKTSHILSRRGVGAEPGIDPRRASANVAFGHIRQQCLIEIVDYSTMRSSFGRMSNNEFIKLLSDSRASAREPWAKVRWINVGGISWDVISAMAIRYDLHPLALEDVLHQRGHARSKADYYQRHLFLRILCHSLSQDDIDPLENSVTHLPRSSSPEPMEEDETDDEKEQDDEKTVYGSASGSKFSTRRGTLRNHVKRQLGTPGDVEINMANSPKRKGPEVDKKVRKNARNVQLIRALKGDERVNVKISPMCIFLLRDGTVITIHKDNKLNFTAPIAERLHQRDTGLRTTADPSLLVESLLDLVVDQALEVVEEYQSKILSLEHNVLVKPTMTSVRRLHILQGDLILHKRTLEPIKTVIYGLRRYDVDRVAALSEKFDPSVKIEGYMSHKSKIYLADVYDHMEYILTSLDMFAGVSENLINFTFNMSSYEMNEVMRRLTLATIIFLPLTLLTGYFGMNFTAMWSVNQHSDLLFWEIALPVMAVVIPIFMWQDFVRMGHYMKKRWLQKTVKKEVKKSFKTR</sequence>
<dbReference type="InterPro" id="IPR045863">
    <property type="entry name" value="CorA_TM1_TM2"/>
</dbReference>
<dbReference type="PANTHER" id="PTHR46494:SF1">
    <property type="entry name" value="CORA FAMILY METAL ION TRANSPORTER (EUROFUNG)"/>
    <property type="match status" value="1"/>
</dbReference>
<comment type="similarity">
    <text evidence="2">Belongs to the CorA metal ion transporter (MIT) (TC 1.A.35) family.</text>
</comment>
<evidence type="ECO:0000256" key="2">
    <source>
        <dbReference type="ARBA" id="ARBA00009765"/>
    </source>
</evidence>
<feature type="region of interest" description="Disordered" evidence="8">
    <location>
        <begin position="1"/>
        <end position="105"/>
    </location>
</feature>
<keyword evidence="4" id="KW-1003">Cell membrane</keyword>
<feature type="compositionally biased region" description="Acidic residues" evidence="8">
    <location>
        <begin position="275"/>
        <end position="289"/>
    </location>
</feature>
<dbReference type="PANTHER" id="PTHR46494">
    <property type="entry name" value="CORA FAMILY METAL ION TRANSPORTER (EUROFUNG)"/>
    <property type="match status" value="1"/>
</dbReference>
<dbReference type="Pfam" id="PF01544">
    <property type="entry name" value="CorA"/>
    <property type="match status" value="1"/>
</dbReference>
<dbReference type="GO" id="GO:0015095">
    <property type="term" value="F:magnesium ion transmembrane transporter activity"/>
    <property type="evidence" value="ECO:0007669"/>
    <property type="project" value="TreeGrafter"/>
</dbReference>
<proteinExistence type="inferred from homology"/>
<dbReference type="AlphaFoldDB" id="A0AAW0GVG4"/>
<dbReference type="GO" id="GO:0015087">
    <property type="term" value="F:cobalt ion transmembrane transporter activity"/>
    <property type="evidence" value="ECO:0007669"/>
    <property type="project" value="TreeGrafter"/>
</dbReference>
<dbReference type="Gene3D" id="3.30.460.20">
    <property type="entry name" value="CorA soluble domain-like"/>
    <property type="match status" value="1"/>
</dbReference>
<dbReference type="InterPro" id="IPR002523">
    <property type="entry name" value="MgTranspt_CorA/ZnTranspt_ZntB"/>
</dbReference>
<evidence type="ECO:0000256" key="6">
    <source>
        <dbReference type="ARBA" id="ARBA00022989"/>
    </source>
</evidence>
<feature type="transmembrane region" description="Helical" evidence="9">
    <location>
        <begin position="588"/>
        <end position="610"/>
    </location>
</feature>
<gene>
    <name evidence="10" type="ORF">QCA50_002399</name>
</gene>
<keyword evidence="11" id="KW-1185">Reference proteome</keyword>
<dbReference type="Gene3D" id="1.20.58.340">
    <property type="entry name" value="Magnesium transport protein CorA, transmembrane region"/>
    <property type="match status" value="2"/>
</dbReference>
<evidence type="ECO:0000256" key="3">
    <source>
        <dbReference type="ARBA" id="ARBA00022448"/>
    </source>
</evidence>
<evidence type="ECO:0000256" key="7">
    <source>
        <dbReference type="ARBA" id="ARBA00023136"/>
    </source>
</evidence>
<protein>
    <recommendedName>
        <fullName evidence="12">Magnesium transport protein CorA</fullName>
    </recommendedName>
</protein>
<evidence type="ECO:0000256" key="8">
    <source>
        <dbReference type="SAM" id="MobiDB-lite"/>
    </source>
</evidence>
<dbReference type="SUPFAM" id="SSF144083">
    <property type="entry name" value="Magnesium transport protein CorA, transmembrane region"/>
    <property type="match status" value="1"/>
</dbReference>
<feature type="compositionally biased region" description="Polar residues" evidence="8">
    <location>
        <begin position="262"/>
        <end position="273"/>
    </location>
</feature>
<dbReference type="InterPro" id="IPR045861">
    <property type="entry name" value="CorA_cytoplasmic_dom"/>
</dbReference>
<keyword evidence="7 9" id="KW-0472">Membrane</keyword>
<feature type="compositionally biased region" description="Pro residues" evidence="8">
    <location>
        <begin position="85"/>
        <end position="99"/>
    </location>
</feature>
<comment type="caution">
    <text evidence="10">The sequence shown here is derived from an EMBL/GenBank/DDBJ whole genome shotgun (WGS) entry which is preliminary data.</text>
</comment>
<dbReference type="EMBL" id="JASBNA010000002">
    <property type="protein sequence ID" value="KAK7695209.1"/>
    <property type="molecule type" value="Genomic_DNA"/>
</dbReference>
<evidence type="ECO:0000256" key="1">
    <source>
        <dbReference type="ARBA" id="ARBA00004651"/>
    </source>
</evidence>
<keyword evidence="6 9" id="KW-1133">Transmembrane helix</keyword>
<reference evidence="10 11" key="1">
    <citation type="submission" date="2022-09" db="EMBL/GenBank/DDBJ databases">
        <authorList>
            <person name="Palmer J.M."/>
        </authorList>
    </citation>
    <scope>NUCLEOTIDE SEQUENCE [LARGE SCALE GENOMIC DNA]</scope>
    <source>
        <strain evidence="10 11">DSM 7382</strain>
    </source>
</reference>
<feature type="compositionally biased region" description="Basic residues" evidence="8">
    <location>
        <begin position="303"/>
        <end position="315"/>
    </location>
</feature>
<organism evidence="10 11">
    <name type="scientific">Cerrena zonata</name>
    <dbReference type="NCBI Taxonomy" id="2478898"/>
    <lineage>
        <taxon>Eukaryota</taxon>
        <taxon>Fungi</taxon>
        <taxon>Dikarya</taxon>
        <taxon>Basidiomycota</taxon>
        <taxon>Agaricomycotina</taxon>
        <taxon>Agaricomycetes</taxon>
        <taxon>Polyporales</taxon>
        <taxon>Cerrenaceae</taxon>
        <taxon>Cerrena</taxon>
    </lineage>
</organism>
<dbReference type="GO" id="GO:0050897">
    <property type="term" value="F:cobalt ion binding"/>
    <property type="evidence" value="ECO:0007669"/>
    <property type="project" value="TreeGrafter"/>
</dbReference>
<dbReference type="SUPFAM" id="SSF143865">
    <property type="entry name" value="CorA soluble domain-like"/>
    <property type="match status" value="1"/>
</dbReference>
<keyword evidence="5 9" id="KW-0812">Transmembrane</keyword>
<accession>A0AAW0GVG4</accession>
<name>A0AAW0GVG4_9APHY</name>
<evidence type="ECO:0000313" key="10">
    <source>
        <dbReference type="EMBL" id="KAK7695209.1"/>
    </source>
</evidence>
<comment type="subcellular location">
    <subcellularLocation>
        <location evidence="1">Cell membrane</location>
        <topology evidence="1">Multi-pass membrane protein</topology>
    </subcellularLocation>
</comment>
<evidence type="ECO:0008006" key="12">
    <source>
        <dbReference type="Google" id="ProtNLM"/>
    </source>
</evidence>
<feature type="transmembrane region" description="Helical" evidence="9">
    <location>
        <begin position="555"/>
        <end position="576"/>
    </location>
</feature>
<evidence type="ECO:0000256" key="4">
    <source>
        <dbReference type="ARBA" id="ARBA00022475"/>
    </source>
</evidence>
<dbReference type="Proteomes" id="UP001385951">
    <property type="component" value="Unassembled WGS sequence"/>
</dbReference>
<keyword evidence="3" id="KW-0813">Transport</keyword>
<evidence type="ECO:0000256" key="5">
    <source>
        <dbReference type="ARBA" id="ARBA00022692"/>
    </source>
</evidence>
<feature type="region of interest" description="Disordered" evidence="8">
    <location>
        <begin position="259"/>
        <end position="340"/>
    </location>
</feature>
<evidence type="ECO:0000256" key="9">
    <source>
        <dbReference type="SAM" id="Phobius"/>
    </source>
</evidence>